<feature type="non-terminal residue" evidence="2">
    <location>
        <position position="1"/>
    </location>
</feature>
<reference evidence="2" key="1">
    <citation type="journal article" date="2017" name="Front. Cell. Infect. Microbiol.">
        <title>The Distinct Transcriptional Response of the Midgut of Amblyomma sculptum and Amblyomma aureolatum Ticks to Rickettsia rickettsii Correlates to Their Differences in Susceptibility to Infection.</title>
        <authorList>
            <person name="Martins L.A."/>
            <person name="Galletti M.F.B.M."/>
            <person name="Ribeiro J.M."/>
            <person name="Fujita A."/>
            <person name="Costa F.B."/>
            <person name="Labruna M.B."/>
            <person name="Daffre S."/>
            <person name="Fogaca A.C."/>
        </authorList>
    </citation>
    <scope>NUCLEOTIDE SEQUENCE</scope>
</reference>
<feature type="compositionally biased region" description="Low complexity" evidence="1">
    <location>
        <begin position="239"/>
        <end position="248"/>
    </location>
</feature>
<feature type="non-terminal residue" evidence="2">
    <location>
        <position position="256"/>
    </location>
</feature>
<accession>A0A1E1XH27</accession>
<dbReference type="AlphaFoldDB" id="A0A1E1XH27"/>
<protein>
    <submittedName>
        <fullName evidence="2">Putative proline-rich actin-associated protein vrp1</fullName>
    </submittedName>
</protein>
<feature type="region of interest" description="Disordered" evidence="1">
    <location>
        <begin position="218"/>
        <end position="256"/>
    </location>
</feature>
<evidence type="ECO:0000256" key="1">
    <source>
        <dbReference type="SAM" id="MobiDB-lite"/>
    </source>
</evidence>
<organism evidence="2">
    <name type="scientific">Amblyomma aureolatum</name>
    <dbReference type="NCBI Taxonomy" id="187763"/>
    <lineage>
        <taxon>Eukaryota</taxon>
        <taxon>Metazoa</taxon>
        <taxon>Ecdysozoa</taxon>
        <taxon>Arthropoda</taxon>
        <taxon>Chelicerata</taxon>
        <taxon>Arachnida</taxon>
        <taxon>Acari</taxon>
        <taxon>Parasitiformes</taxon>
        <taxon>Ixodida</taxon>
        <taxon>Ixodoidea</taxon>
        <taxon>Ixodidae</taxon>
        <taxon>Amblyomminae</taxon>
        <taxon>Amblyomma</taxon>
    </lineage>
</organism>
<sequence>LHKLVSASSVATPPVSVATPPVAMATPVTSVPHASSPSFHPTVAGADTGSNLQKNSMLLRMLTKPMPEPSCTAALPASLLANEVIDLTVEEETENSPVTVIPGTGTNISLTTSRTEQMSVPVGAMSKTTPTSLTQVSTLPCQPVPGAGAGIPSPSNPMAPVASRAWQPAEKAAQLGLPLSARVQYYMPCTVLTPRGPGGQPDDSGASQQPALPILNDAIVLEGPGPAPACPPGSPSGPPAADSTAAAAKATWPEPW</sequence>
<feature type="compositionally biased region" description="Pro residues" evidence="1">
    <location>
        <begin position="225"/>
        <end position="238"/>
    </location>
</feature>
<proteinExistence type="evidence at transcript level"/>
<evidence type="ECO:0000313" key="2">
    <source>
        <dbReference type="EMBL" id="JAT98620.1"/>
    </source>
</evidence>
<name>A0A1E1XH27_9ACAR</name>
<dbReference type="EMBL" id="GFAC01000568">
    <property type="protein sequence ID" value="JAT98620.1"/>
    <property type="molecule type" value="mRNA"/>
</dbReference>